<proteinExistence type="predicted"/>
<accession>A0AAD1X3W0</accession>
<sequence>MPTTLLFFRIIHEATVHILCSVFLVSFRSLSDHCFTCIKFFRYLISTGSV</sequence>
<protein>
    <submittedName>
        <fullName evidence="1">Uncharacterized protein</fullName>
    </submittedName>
</protein>
<dbReference type="EMBL" id="CAMPGE010003286">
    <property type="protein sequence ID" value="CAI2362113.1"/>
    <property type="molecule type" value="Genomic_DNA"/>
</dbReference>
<reference evidence="1" key="1">
    <citation type="submission" date="2023-07" db="EMBL/GenBank/DDBJ databases">
        <authorList>
            <consortium name="AG Swart"/>
            <person name="Singh M."/>
            <person name="Singh A."/>
            <person name="Seah K."/>
            <person name="Emmerich C."/>
        </authorList>
    </citation>
    <scope>NUCLEOTIDE SEQUENCE</scope>
    <source>
        <strain evidence="1">DP1</strain>
    </source>
</reference>
<name>A0AAD1X3W0_EUPCR</name>
<evidence type="ECO:0000313" key="1">
    <source>
        <dbReference type="EMBL" id="CAI2362113.1"/>
    </source>
</evidence>
<gene>
    <name evidence="1" type="ORF">ECRASSUSDP1_LOCUS3432</name>
</gene>
<comment type="caution">
    <text evidence="1">The sequence shown here is derived from an EMBL/GenBank/DDBJ whole genome shotgun (WGS) entry which is preliminary data.</text>
</comment>
<evidence type="ECO:0000313" key="2">
    <source>
        <dbReference type="Proteomes" id="UP001295684"/>
    </source>
</evidence>
<organism evidence="1 2">
    <name type="scientific">Euplotes crassus</name>
    <dbReference type="NCBI Taxonomy" id="5936"/>
    <lineage>
        <taxon>Eukaryota</taxon>
        <taxon>Sar</taxon>
        <taxon>Alveolata</taxon>
        <taxon>Ciliophora</taxon>
        <taxon>Intramacronucleata</taxon>
        <taxon>Spirotrichea</taxon>
        <taxon>Hypotrichia</taxon>
        <taxon>Euplotida</taxon>
        <taxon>Euplotidae</taxon>
        <taxon>Moneuplotes</taxon>
    </lineage>
</organism>
<keyword evidence="2" id="KW-1185">Reference proteome</keyword>
<dbReference type="AlphaFoldDB" id="A0AAD1X3W0"/>
<dbReference type="Proteomes" id="UP001295684">
    <property type="component" value="Unassembled WGS sequence"/>
</dbReference>